<evidence type="ECO:0000313" key="2">
    <source>
        <dbReference type="EMBL" id="OZI56071.1"/>
    </source>
</evidence>
<dbReference type="OrthoDB" id="8667245at2"/>
<evidence type="ECO:0000313" key="3">
    <source>
        <dbReference type="Proteomes" id="UP000216885"/>
    </source>
</evidence>
<protein>
    <submittedName>
        <fullName evidence="2">Uncharacterized protein</fullName>
    </submittedName>
</protein>
<keyword evidence="1" id="KW-1133">Transmembrane helix</keyword>
<keyword evidence="3" id="KW-1185">Reference proteome</keyword>
<gene>
    <name evidence="2" type="ORF">CAL20_11510</name>
</gene>
<keyword evidence="1" id="KW-0472">Membrane</keyword>
<keyword evidence="1" id="KW-0812">Transmembrane</keyword>
<accession>A0A261U3E6</accession>
<feature type="transmembrane region" description="Helical" evidence="1">
    <location>
        <begin position="41"/>
        <end position="60"/>
    </location>
</feature>
<organism evidence="2 3">
    <name type="scientific">Bordetella genomosp. 4</name>
    <dbReference type="NCBI Taxonomy" id="463044"/>
    <lineage>
        <taxon>Bacteria</taxon>
        <taxon>Pseudomonadati</taxon>
        <taxon>Pseudomonadota</taxon>
        <taxon>Betaproteobacteria</taxon>
        <taxon>Burkholderiales</taxon>
        <taxon>Alcaligenaceae</taxon>
        <taxon>Bordetella</taxon>
    </lineage>
</organism>
<dbReference type="AlphaFoldDB" id="A0A261U3E6"/>
<reference evidence="2 3" key="1">
    <citation type="submission" date="2017-05" db="EMBL/GenBank/DDBJ databases">
        <title>Complete and WGS of Bordetella genogroups.</title>
        <authorList>
            <person name="Spilker T."/>
            <person name="LiPuma J."/>
        </authorList>
    </citation>
    <scope>NUCLEOTIDE SEQUENCE [LARGE SCALE GENOMIC DNA]</scope>
    <source>
        <strain evidence="2 3">AU9919</strain>
    </source>
</reference>
<dbReference type="RefSeq" id="WP_094821138.1">
    <property type="nucleotide sequence ID" value="NZ_NEVO01000007.1"/>
</dbReference>
<dbReference type="EMBL" id="NEVQ01000013">
    <property type="protein sequence ID" value="OZI56071.1"/>
    <property type="molecule type" value="Genomic_DNA"/>
</dbReference>
<comment type="caution">
    <text evidence="2">The sequence shown here is derived from an EMBL/GenBank/DDBJ whole genome shotgun (WGS) entry which is preliminary data.</text>
</comment>
<sequence>MHLYVLSFLAVVALAASLFIGYTQPFQFKDNGTGPDYRPSAGISGALMMVAIVALSLVIAT</sequence>
<evidence type="ECO:0000256" key="1">
    <source>
        <dbReference type="SAM" id="Phobius"/>
    </source>
</evidence>
<dbReference type="Proteomes" id="UP000216885">
    <property type="component" value="Unassembled WGS sequence"/>
</dbReference>
<name>A0A261U3E6_9BORD</name>
<proteinExistence type="predicted"/>